<dbReference type="PANTHER" id="PTHR11758">
    <property type="entry name" value="40S RIBOSOMAL PROTEIN S15A"/>
    <property type="match status" value="1"/>
</dbReference>
<evidence type="ECO:0000256" key="2">
    <source>
        <dbReference type="ARBA" id="ARBA00022730"/>
    </source>
</evidence>
<evidence type="ECO:0000256" key="4">
    <source>
        <dbReference type="ARBA" id="ARBA00022980"/>
    </source>
</evidence>
<evidence type="ECO:0000256" key="9">
    <source>
        <dbReference type="RuleBase" id="RU003660"/>
    </source>
</evidence>
<dbReference type="GO" id="GO:1990904">
    <property type="term" value="C:ribonucleoprotein complex"/>
    <property type="evidence" value="ECO:0007669"/>
    <property type="project" value="UniProtKB-KW"/>
</dbReference>
<dbReference type="Gene3D" id="3.30.1490.10">
    <property type="match status" value="1"/>
</dbReference>
<dbReference type="Gene3D" id="3.30.1370.30">
    <property type="match status" value="1"/>
</dbReference>
<dbReference type="GO" id="GO:0003735">
    <property type="term" value="F:structural constituent of ribosome"/>
    <property type="evidence" value="ECO:0007669"/>
    <property type="project" value="InterPro"/>
</dbReference>
<comment type="subunit">
    <text evidence="7 8">Part of the 30S ribosomal subunit. Contacts proteins S5 and S12.</text>
</comment>
<dbReference type="AlphaFoldDB" id="A0A1M6S025"/>
<dbReference type="GO" id="GO:0005737">
    <property type="term" value="C:cytoplasm"/>
    <property type="evidence" value="ECO:0007669"/>
    <property type="project" value="UniProtKB-ARBA"/>
</dbReference>
<proteinExistence type="inferred from homology"/>
<dbReference type="FunFam" id="3.30.1370.30:FF:000002">
    <property type="entry name" value="30S ribosomal protein S8"/>
    <property type="match status" value="1"/>
</dbReference>
<dbReference type="OrthoDB" id="9802617at2"/>
<dbReference type="HAMAP" id="MF_01302_B">
    <property type="entry name" value="Ribosomal_uS8_B"/>
    <property type="match status" value="1"/>
</dbReference>
<evidence type="ECO:0000256" key="5">
    <source>
        <dbReference type="ARBA" id="ARBA00023274"/>
    </source>
</evidence>
<organism evidence="10 11">
    <name type="scientific">Thermocrinis minervae</name>
    <dbReference type="NCBI Taxonomy" id="381751"/>
    <lineage>
        <taxon>Bacteria</taxon>
        <taxon>Pseudomonadati</taxon>
        <taxon>Aquificota</taxon>
        <taxon>Aquificia</taxon>
        <taxon>Aquificales</taxon>
        <taxon>Aquificaceae</taxon>
        <taxon>Thermocrinis</taxon>
    </lineage>
</organism>
<dbReference type="EMBL" id="LT670846">
    <property type="protein sequence ID" value="SHK38162.1"/>
    <property type="molecule type" value="Genomic_DNA"/>
</dbReference>
<keyword evidence="4 8" id="KW-0689">Ribosomal protein</keyword>
<evidence type="ECO:0000256" key="3">
    <source>
        <dbReference type="ARBA" id="ARBA00022884"/>
    </source>
</evidence>
<dbReference type="GO" id="GO:0019843">
    <property type="term" value="F:rRNA binding"/>
    <property type="evidence" value="ECO:0007669"/>
    <property type="project" value="UniProtKB-UniRule"/>
</dbReference>
<reference evidence="10 11" key="1">
    <citation type="submission" date="2016-11" db="EMBL/GenBank/DDBJ databases">
        <authorList>
            <person name="Jaros S."/>
            <person name="Januszkiewicz K."/>
            <person name="Wedrychowicz H."/>
        </authorList>
    </citation>
    <scope>NUCLEOTIDE SEQUENCE [LARGE SCALE GENOMIC DNA]</scope>
    <source>
        <strain evidence="10 11">DSM 19557</strain>
    </source>
</reference>
<dbReference type="InterPro" id="IPR035987">
    <property type="entry name" value="Ribosomal_uS8_sf"/>
</dbReference>
<accession>A0A1M6S025</accession>
<keyword evidence="5 8" id="KW-0687">Ribonucleoprotein</keyword>
<protein>
    <recommendedName>
        <fullName evidence="6 8">Small ribosomal subunit protein uS8</fullName>
    </recommendedName>
</protein>
<dbReference type="GO" id="GO:0005840">
    <property type="term" value="C:ribosome"/>
    <property type="evidence" value="ECO:0007669"/>
    <property type="project" value="UniProtKB-KW"/>
</dbReference>
<dbReference type="SUPFAM" id="SSF56047">
    <property type="entry name" value="Ribosomal protein S8"/>
    <property type="match status" value="1"/>
</dbReference>
<sequence length="134" mass="15374">MDPIADMFSAIKNALMQKKDYVIVPSSKLKEAILEILKKEGFIKDWERLEEERKGTQYMLKIHLKYLDPKKEVSPLTEIKKISKPGRRVYVPKHRIPYVRRGLGIAILSTDAGVVTDHEARKLGKGGEVIAFVW</sequence>
<dbReference type="InterPro" id="IPR047863">
    <property type="entry name" value="Ribosomal_uS8_CS"/>
</dbReference>
<evidence type="ECO:0000256" key="1">
    <source>
        <dbReference type="ARBA" id="ARBA00006471"/>
    </source>
</evidence>
<dbReference type="Proteomes" id="UP000189810">
    <property type="component" value="Chromosome I"/>
</dbReference>
<evidence type="ECO:0000256" key="7">
    <source>
        <dbReference type="ARBA" id="ARBA00046740"/>
    </source>
</evidence>
<comment type="function">
    <text evidence="8">One of the primary rRNA binding proteins, it binds directly to 16S rRNA central domain where it helps coordinate assembly of the platform of the 30S subunit.</text>
</comment>
<evidence type="ECO:0000313" key="11">
    <source>
        <dbReference type="Proteomes" id="UP000189810"/>
    </source>
</evidence>
<name>A0A1M6S025_9AQUI</name>
<keyword evidence="11" id="KW-1185">Reference proteome</keyword>
<dbReference type="NCBIfam" id="NF001109">
    <property type="entry name" value="PRK00136.1"/>
    <property type="match status" value="1"/>
</dbReference>
<evidence type="ECO:0000256" key="6">
    <source>
        <dbReference type="ARBA" id="ARBA00035258"/>
    </source>
</evidence>
<dbReference type="PROSITE" id="PS00053">
    <property type="entry name" value="RIBOSOMAL_S8"/>
    <property type="match status" value="1"/>
</dbReference>
<dbReference type="STRING" id="381751.SAMN05444391_0831"/>
<dbReference type="FunFam" id="3.30.1490.10:FF:000001">
    <property type="entry name" value="30S ribosomal protein S8"/>
    <property type="match status" value="1"/>
</dbReference>
<keyword evidence="2 8" id="KW-0699">rRNA-binding</keyword>
<dbReference type="InterPro" id="IPR000630">
    <property type="entry name" value="Ribosomal_uS8"/>
</dbReference>
<gene>
    <name evidence="8" type="primary">rpsH</name>
    <name evidence="10" type="ORF">SAMN05444391_0831</name>
</gene>
<dbReference type="Pfam" id="PF00410">
    <property type="entry name" value="Ribosomal_S8"/>
    <property type="match status" value="1"/>
</dbReference>
<dbReference type="GO" id="GO:0006412">
    <property type="term" value="P:translation"/>
    <property type="evidence" value="ECO:0007669"/>
    <property type="project" value="UniProtKB-UniRule"/>
</dbReference>
<comment type="similarity">
    <text evidence="1 8 9">Belongs to the universal ribosomal protein uS8 family.</text>
</comment>
<dbReference type="RefSeq" id="WP_079653970.1">
    <property type="nucleotide sequence ID" value="NZ_LT670846.1"/>
</dbReference>
<keyword evidence="3 8" id="KW-0694">RNA-binding</keyword>
<evidence type="ECO:0000256" key="8">
    <source>
        <dbReference type="HAMAP-Rule" id="MF_01302"/>
    </source>
</evidence>
<evidence type="ECO:0000313" key="10">
    <source>
        <dbReference type="EMBL" id="SHK38162.1"/>
    </source>
</evidence>